<comment type="caution">
    <text evidence="4">The sequence shown here is derived from an EMBL/GenBank/DDBJ whole genome shotgun (WGS) entry which is preliminary data.</text>
</comment>
<evidence type="ECO:0000259" key="3">
    <source>
        <dbReference type="PROSITE" id="PS50184"/>
    </source>
</evidence>
<feature type="region of interest" description="Disordered" evidence="1">
    <location>
        <begin position="183"/>
        <end position="323"/>
    </location>
</feature>
<feature type="compositionally biased region" description="Polar residues" evidence="1">
    <location>
        <begin position="270"/>
        <end position="309"/>
    </location>
</feature>
<keyword evidence="2" id="KW-0472">Membrane</keyword>
<dbReference type="InterPro" id="IPR042378">
    <property type="entry name" value="IDD"/>
</dbReference>
<keyword evidence="5" id="KW-1185">Reference proteome</keyword>
<sequence>MEQNLNVFYHVDIHVLSHDYKASFVLFLVKSDGQLTCKDYEGKAIEHGEEFMPDPTDRCKTCTCNRGFPTMCRLVSCSPPSCPNWYQDKTECCKFTCLETAPTDPPADNSTDNTVTSADSLTTLGLRLVAITSADSLTTLGLRLVASTVTSFLVLALLLFAVHQLRRKRLILAMRRYSDNRRRHDTDMYTPDYFGMACPPYEEPPPPYSPPKPPDDTHPDDAPPPYESVDSNHNVSSRVFPEPSVIRATSPRDERNQNSSERSVFHTASPVRNNSCNRSSDVNRQSSTRTLLSNCQSSPDTLPAWNSFTHPRGGNLPSNNRHLERCISDNSDIESDRASTDFGLTSDSEAHYSRCGPRENIDLRHVRLSKLLSPNGSVAKENGAYSDLPGCGTVSGNLESDAQYPDHNLSHAHCNTLPSVHNDVPMKGISGSGDKVINNKETESPSWSQSLADSNDETEGQHCSVV</sequence>
<feature type="domain" description="VWFC" evidence="3">
    <location>
        <begin position="35"/>
        <end position="98"/>
    </location>
</feature>
<dbReference type="InterPro" id="IPR001007">
    <property type="entry name" value="VWF_dom"/>
</dbReference>
<feature type="transmembrane region" description="Helical" evidence="2">
    <location>
        <begin position="140"/>
        <end position="162"/>
    </location>
</feature>
<name>A0A8S3VL44_MYTED</name>
<dbReference type="GO" id="GO:0016020">
    <property type="term" value="C:membrane"/>
    <property type="evidence" value="ECO:0007669"/>
    <property type="project" value="TreeGrafter"/>
</dbReference>
<organism evidence="4 5">
    <name type="scientific">Mytilus edulis</name>
    <name type="common">Blue mussel</name>
    <dbReference type="NCBI Taxonomy" id="6550"/>
    <lineage>
        <taxon>Eukaryota</taxon>
        <taxon>Metazoa</taxon>
        <taxon>Spiralia</taxon>
        <taxon>Lophotrochozoa</taxon>
        <taxon>Mollusca</taxon>
        <taxon>Bivalvia</taxon>
        <taxon>Autobranchia</taxon>
        <taxon>Pteriomorphia</taxon>
        <taxon>Mytilida</taxon>
        <taxon>Mytiloidea</taxon>
        <taxon>Mytilidae</taxon>
        <taxon>Mytilinae</taxon>
        <taxon>Mytilus</taxon>
    </lineage>
</organism>
<feature type="compositionally biased region" description="Polar residues" evidence="1">
    <location>
        <begin position="444"/>
        <end position="453"/>
    </location>
</feature>
<evidence type="ECO:0000256" key="2">
    <source>
        <dbReference type="SAM" id="Phobius"/>
    </source>
</evidence>
<evidence type="ECO:0000256" key="1">
    <source>
        <dbReference type="SAM" id="MobiDB-lite"/>
    </source>
</evidence>
<dbReference type="Proteomes" id="UP000683360">
    <property type="component" value="Unassembled WGS sequence"/>
</dbReference>
<dbReference type="EMBL" id="CAJPWZ010003242">
    <property type="protein sequence ID" value="CAG2254368.1"/>
    <property type="molecule type" value="Genomic_DNA"/>
</dbReference>
<dbReference type="PANTHER" id="PTHR15256:SF6">
    <property type="entry name" value="INTEGRAL MEMBRANE PROTEIN DGCR2_IDD"/>
    <property type="match status" value="1"/>
</dbReference>
<dbReference type="SMART" id="SM00214">
    <property type="entry name" value="VWC"/>
    <property type="match status" value="1"/>
</dbReference>
<keyword evidence="2" id="KW-0812">Transmembrane</keyword>
<protein>
    <recommendedName>
        <fullName evidence="3">VWFC domain-containing protein</fullName>
    </recommendedName>
</protein>
<dbReference type="PROSITE" id="PS01208">
    <property type="entry name" value="VWFC_1"/>
    <property type="match status" value="1"/>
</dbReference>
<dbReference type="OrthoDB" id="6288751at2759"/>
<dbReference type="Pfam" id="PF23334">
    <property type="entry name" value="VWC2L_2nd"/>
    <property type="match status" value="1"/>
</dbReference>
<proteinExistence type="predicted"/>
<evidence type="ECO:0000313" key="5">
    <source>
        <dbReference type="Proteomes" id="UP000683360"/>
    </source>
</evidence>
<evidence type="ECO:0000313" key="4">
    <source>
        <dbReference type="EMBL" id="CAG2254368.1"/>
    </source>
</evidence>
<feature type="region of interest" description="Disordered" evidence="1">
    <location>
        <begin position="425"/>
        <end position="466"/>
    </location>
</feature>
<dbReference type="SUPFAM" id="SSF57603">
    <property type="entry name" value="FnI-like domain"/>
    <property type="match status" value="1"/>
</dbReference>
<gene>
    <name evidence="4" type="ORF">MEDL_65857</name>
</gene>
<dbReference type="PROSITE" id="PS50184">
    <property type="entry name" value="VWFC_2"/>
    <property type="match status" value="1"/>
</dbReference>
<dbReference type="AlphaFoldDB" id="A0A8S3VL44"/>
<dbReference type="PANTHER" id="PTHR15256">
    <property type="entry name" value="INTEGRAL MEMBRANE PROTEIN DGCR2/IDD"/>
    <property type="match status" value="1"/>
</dbReference>
<keyword evidence="2" id="KW-1133">Transmembrane helix</keyword>
<accession>A0A8S3VL44</accession>
<reference evidence="4" key="1">
    <citation type="submission" date="2021-03" db="EMBL/GenBank/DDBJ databases">
        <authorList>
            <person name="Bekaert M."/>
        </authorList>
    </citation>
    <scope>NUCLEOTIDE SEQUENCE</scope>
</reference>
<dbReference type="Gene3D" id="2.10.70.10">
    <property type="entry name" value="Complement Module, domain 1"/>
    <property type="match status" value="1"/>
</dbReference>
<feature type="compositionally biased region" description="Pro residues" evidence="1">
    <location>
        <begin position="201"/>
        <end position="212"/>
    </location>
</feature>